<evidence type="ECO:0000313" key="4">
    <source>
        <dbReference type="RefSeq" id="XP_032133841.1"/>
    </source>
</evidence>
<sequence length="216" mass="24259">MLSRMFAVVQKKKVSCEIYFNHFKENKVEIANAITKLFPFLESLRDNSFITEKMYANSQEACVNLIPVQKVVYQVLCHLEKVFDCSVLSVLFSKSNLKEYPDLIEIHKSFKKVLLFSQKRAGKETPKMPSFLPSCKQGAKLFRSKNRVEPSFVHLEDKQMARTACNQVPEIIVISSEDSDSCDDEELLEASSTASEPGPGEKGKDHSCGAPGLQAS</sequence>
<dbReference type="InterPro" id="IPR043563">
    <property type="entry name" value="Sp110/Sp140/Sp140L-like"/>
</dbReference>
<gene>
    <name evidence="4" type="primary">LOC116551678</name>
</gene>
<reference evidence="4" key="1">
    <citation type="submission" date="2025-08" db="UniProtKB">
        <authorList>
            <consortium name="RefSeq"/>
        </authorList>
    </citation>
    <scope>IDENTIFICATION</scope>
    <source>
        <tissue evidence="4">Blood</tissue>
    </source>
</reference>
<name>A0A6J3HUI6_SAPAP</name>
<dbReference type="GO" id="GO:0000981">
    <property type="term" value="F:DNA-binding transcription factor activity, RNA polymerase II-specific"/>
    <property type="evidence" value="ECO:0007669"/>
    <property type="project" value="TreeGrafter"/>
</dbReference>
<organism evidence="3 4">
    <name type="scientific">Sapajus apella</name>
    <name type="common">Brown-capped capuchin</name>
    <name type="synonym">Cebus apella</name>
    <dbReference type="NCBI Taxonomy" id="9515"/>
    <lineage>
        <taxon>Eukaryota</taxon>
        <taxon>Metazoa</taxon>
        <taxon>Chordata</taxon>
        <taxon>Craniata</taxon>
        <taxon>Vertebrata</taxon>
        <taxon>Euteleostomi</taxon>
        <taxon>Mammalia</taxon>
        <taxon>Eutheria</taxon>
        <taxon>Euarchontoglires</taxon>
        <taxon>Primates</taxon>
        <taxon>Haplorrhini</taxon>
        <taxon>Platyrrhini</taxon>
        <taxon>Cebidae</taxon>
        <taxon>Cebinae</taxon>
        <taxon>Sapajus</taxon>
    </lineage>
</organism>
<dbReference type="InterPro" id="IPR004865">
    <property type="entry name" value="HSR_dom"/>
</dbReference>
<feature type="region of interest" description="Disordered" evidence="1">
    <location>
        <begin position="176"/>
        <end position="216"/>
    </location>
</feature>
<dbReference type="GeneID" id="116551678"/>
<evidence type="ECO:0000313" key="3">
    <source>
        <dbReference type="Proteomes" id="UP000504640"/>
    </source>
</evidence>
<keyword evidence="3" id="KW-1185">Reference proteome</keyword>
<feature type="compositionally biased region" description="Acidic residues" evidence="1">
    <location>
        <begin position="177"/>
        <end position="188"/>
    </location>
</feature>
<proteinExistence type="predicted"/>
<dbReference type="AlphaFoldDB" id="A0A6J3HUI6"/>
<dbReference type="PANTHER" id="PTHR46386">
    <property type="entry name" value="NUCLEAR BODY PROTEIN SP140"/>
    <property type="match status" value="1"/>
</dbReference>
<evidence type="ECO:0000256" key="1">
    <source>
        <dbReference type="SAM" id="MobiDB-lite"/>
    </source>
</evidence>
<dbReference type="PROSITE" id="PS51414">
    <property type="entry name" value="HSR"/>
    <property type="match status" value="1"/>
</dbReference>
<evidence type="ECO:0000259" key="2">
    <source>
        <dbReference type="PROSITE" id="PS51414"/>
    </source>
</evidence>
<feature type="domain" description="HSR" evidence="2">
    <location>
        <begin position="1"/>
        <end position="115"/>
    </location>
</feature>
<dbReference type="GO" id="GO:0005634">
    <property type="term" value="C:nucleus"/>
    <property type="evidence" value="ECO:0007669"/>
    <property type="project" value="InterPro"/>
</dbReference>
<dbReference type="RefSeq" id="XP_032133841.1">
    <property type="nucleotide sequence ID" value="XM_032277950.1"/>
</dbReference>
<dbReference type="Pfam" id="PF03172">
    <property type="entry name" value="HSR"/>
    <property type="match status" value="1"/>
</dbReference>
<dbReference type="PANTHER" id="PTHR46386:SF13">
    <property type="entry name" value="RIKEN CDNA A630001G21 GENE"/>
    <property type="match status" value="1"/>
</dbReference>
<protein>
    <submittedName>
        <fullName evidence="4">Nuclear body protein SP140-like protein</fullName>
    </submittedName>
</protein>
<accession>A0A6J3HUI6</accession>
<dbReference type="Proteomes" id="UP000504640">
    <property type="component" value="Unplaced"/>
</dbReference>